<dbReference type="RefSeq" id="WP_066771274.1">
    <property type="nucleotide sequence ID" value="NZ_BMIP01000003.1"/>
</dbReference>
<keyword evidence="3" id="KW-1185">Reference proteome</keyword>
<dbReference type="InterPro" id="IPR035959">
    <property type="entry name" value="RutC-like_sf"/>
</dbReference>
<proteinExistence type="predicted"/>
<dbReference type="SUPFAM" id="SSF55298">
    <property type="entry name" value="YjgF-like"/>
    <property type="match status" value="1"/>
</dbReference>
<feature type="signal peptide" evidence="1">
    <location>
        <begin position="1"/>
        <end position="21"/>
    </location>
</feature>
<reference evidence="2" key="1">
    <citation type="journal article" date="2014" name="Int. J. Syst. Evol. Microbiol.">
        <title>Complete genome sequence of Corynebacterium casei LMG S-19264T (=DSM 44701T), isolated from a smear-ripened cheese.</title>
        <authorList>
            <consortium name="US DOE Joint Genome Institute (JGI-PGF)"/>
            <person name="Walter F."/>
            <person name="Albersmeier A."/>
            <person name="Kalinowski J."/>
            <person name="Ruckert C."/>
        </authorList>
    </citation>
    <scope>NUCLEOTIDE SEQUENCE</scope>
    <source>
        <strain evidence="2">CGMCC 1.15360</strain>
    </source>
</reference>
<evidence type="ECO:0000256" key="1">
    <source>
        <dbReference type="SAM" id="SignalP"/>
    </source>
</evidence>
<dbReference type="CDD" id="cd02198">
    <property type="entry name" value="YjgH_like"/>
    <property type="match status" value="1"/>
</dbReference>
<sequence length="155" mass="16370">MMRLISGAAAIGLLAASPASAQDAPFETVMPTDPEALAFQEAVGYSDAVIVGDMVYLSGVVAGPAEGETDMAPGFARAFDHIGTILTRAGVSWDDVIAIETFHTDLPGQIETFAEVKNRYIKAPFPTWTALGISALYEPTALVEIKITAHRSDAE</sequence>
<protein>
    <recommendedName>
        <fullName evidence="4">RidA family protein</fullName>
    </recommendedName>
</protein>
<gene>
    <name evidence="2" type="ORF">GCM10010990_16920</name>
</gene>
<dbReference type="PANTHER" id="PTHR11803">
    <property type="entry name" value="2-IMINOBUTANOATE/2-IMINOPROPANOATE DEAMINASE RIDA"/>
    <property type="match status" value="1"/>
</dbReference>
<feature type="chain" id="PRO_5037272417" description="RidA family protein" evidence="1">
    <location>
        <begin position="22"/>
        <end position="155"/>
    </location>
</feature>
<dbReference type="Gene3D" id="3.30.1330.40">
    <property type="entry name" value="RutC-like"/>
    <property type="match status" value="1"/>
</dbReference>
<dbReference type="OrthoDB" id="9809792at2"/>
<dbReference type="Pfam" id="PF01042">
    <property type="entry name" value="Ribonuc_L-PSP"/>
    <property type="match status" value="1"/>
</dbReference>
<organism evidence="2 3">
    <name type="scientific">Croceicoccus mobilis</name>
    <dbReference type="NCBI Taxonomy" id="1703339"/>
    <lineage>
        <taxon>Bacteria</taxon>
        <taxon>Pseudomonadati</taxon>
        <taxon>Pseudomonadota</taxon>
        <taxon>Alphaproteobacteria</taxon>
        <taxon>Sphingomonadales</taxon>
        <taxon>Erythrobacteraceae</taxon>
        <taxon>Croceicoccus</taxon>
    </lineage>
</organism>
<reference evidence="2" key="2">
    <citation type="submission" date="2020-09" db="EMBL/GenBank/DDBJ databases">
        <authorList>
            <person name="Sun Q."/>
            <person name="Zhou Y."/>
        </authorList>
    </citation>
    <scope>NUCLEOTIDE SEQUENCE</scope>
    <source>
        <strain evidence="2">CGMCC 1.15360</strain>
    </source>
</reference>
<accession>A0A916YZ11</accession>
<name>A0A916YZ11_9SPHN</name>
<dbReference type="PANTHER" id="PTHR11803:SF39">
    <property type="entry name" value="2-IMINOBUTANOATE_2-IMINOPROPANOATE DEAMINASE"/>
    <property type="match status" value="1"/>
</dbReference>
<evidence type="ECO:0000313" key="3">
    <source>
        <dbReference type="Proteomes" id="UP000612349"/>
    </source>
</evidence>
<dbReference type="AlphaFoldDB" id="A0A916YZ11"/>
<dbReference type="GO" id="GO:0019239">
    <property type="term" value="F:deaminase activity"/>
    <property type="evidence" value="ECO:0007669"/>
    <property type="project" value="TreeGrafter"/>
</dbReference>
<keyword evidence="1" id="KW-0732">Signal</keyword>
<evidence type="ECO:0008006" key="4">
    <source>
        <dbReference type="Google" id="ProtNLM"/>
    </source>
</evidence>
<dbReference type="Proteomes" id="UP000612349">
    <property type="component" value="Unassembled WGS sequence"/>
</dbReference>
<dbReference type="EMBL" id="BMIP01000003">
    <property type="protein sequence ID" value="GGD68024.1"/>
    <property type="molecule type" value="Genomic_DNA"/>
</dbReference>
<comment type="caution">
    <text evidence="2">The sequence shown here is derived from an EMBL/GenBank/DDBJ whole genome shotgun (WGS) entry which is preliminary data.</text>
</comment>
<evidence type="ECO:0000313" key="2">
    <source>
        <dbReference type="EMBL" id="GGD68024.1"/>
    </source>
</evidence>
<dbReference type="InterPro" id="IPR038743">
    <property type="entry name" value="YjgH-like"/>
</dbReference>
<dbReference type="GO" id="GO:0005829">
    <property type="term" value="C:cytosol"/>
    <property type="evidence" value="ECO:0007669"/>
    <property type="project" value="TreeGrafter"/>
</dbReference>
<dbReference type="InterPro" id="IPR006175">
    <property type="entry name" value="YjgF/YER057c/UK114"/>
</dbReference>